<dbReference type="InterPro" id="IPR000013">
    <property type="entry name" value="Peptidase_M7"/>
</dbReference>
<comment type="cofactor">
    <cofactor evidence="2">
        <name>Zn(2+)</name>
        <dbReference type="ChEBI" id="CHEBI:29105"/>
    </cofactor>
</comment>
<reference evidence="16 17" key="1">
    <citation type="journal article" date="2019" name="Int. J. Syst. Evol. Microbiol.">
        <title>The Global Catalogue of Microorganisms (GCM) 10K type strain sequencing project: providing services to taxonomists for standard genome sequencing and annotation.</title>
        <authorList>
            <consortium name="The Broad Institute Genomics Platform"/>
            <consortium name="The Broad Institute Genome Sequencing Center for Infectious Disease"/>
            <person name="Wu L."/>
            <person name="Ma J."/>
        </authorList>
    </citation>
    <scope>NUCLEOTIDE SEQUENCE [LARGE SCALE GENOMIC DNA]</scope>
    <source>
        <strain evidence="16 17">JCM 12696</strain>
    </source>
</reference>
<dbReference type="Pfam" id="PF02031">
    <property type="entry name" value="Peptidase_M7"/>
    <property type="match status" value="1"/>
</dbReference>
<keyword evidence="13" id="KW-1015">Disulfide bond</keyword>
<accession>A0ABN1V2K2</accession>
<dbReference type="EMBL" id="BAAAKV010000065">
    <property type="protein sequence ID" value="GAA1191776.1"/>
    <property type="molecule type" value="Genomic_DNA"/>
</dbReference>
<evidence type="ECO:0000256" key="9">
    <source>
        <dbReference type="ARBA" id="ARBA00022723"/>
    </source>
</evidence>
<keyword evidence="9" id="KW-0479">Metal-binding</keyword>
<comment type="catalytic activity">
    <reaction evidence="1">
        <text>Hydrolyzes proteins with a preference for Tyr or Phe in the P1' position. Has no action on amino-acid p-nitroanilides.</text>
        <dbReference type="EC" id="3.4.24.77"/>
    </reaction>
</comment>
<proteinExistence type="inferred from homology"/>
<dbReference type="GO" id="GO:0008237">
    <property type="term" value="F:metallopeptidase activity"/>
    <property type="evidence" value="ECO:0007669"/>
    <property type="project" value="UniProtKB-KW"/>
</dbReference>
<sequence>MHVRTSTSGLAAALAATFALMGGQATAAPSAAADADGAAAARVVTYDASGSAEFRSAVDRGAAIWNESVDAVELRPAAAGQRANIRVLADNGWPRAITTSLGNGTVYIGRQAVDEGHNTIRISAHELGHILGLPDRKPGPCSSLMSGASAGTTCTNAYPNAAEKAEVEGYFGGSFARTSGAVPLNALIMDWRAARTPNDGSHDRGRP</sequence>
<evidence type="ECO:0000256" key="11">
    <source>
        <dbReference type="ARBA" id="ARBA00022833"/>
    </source>
</evidence>
<comment type="subcellular location">
    <subcellularLocation>
        <location evidence="3">Secreted</location>
    </subcellularLocation>
</comment>
<evidence type="ECO:0000256" key="8">
    <source>
        <dbReference type="ARBA" id="ARBA00022670"/>
    </source>
</evidence>
<dbReference type="PRINTS" id="PR00787">
    <property type="entry name" value="NEUTRALPTASE"/>
</dbReference>
<keyword evidence="17" id="KW-1185">Reference proteome</keyword>
<keyword evidence="10" id="KW-0378">Hydrolase</keyword>
<gene>
    <name evidence="16" type="ORF">GCM10009654_56470</name>
</gene>
<keyword evidence="15" id="KW-0732">Signal</keyword>
<evidence type="ECO:0000256" key="7">
    <source>
        <dbReference type="ARBA" id="ARBA00022525"/>
    </source>
</evidence>
<dbReference type="Gene3D" id="3.40.390.10">
    <property type="entry name" value="Collagenase (Catalytic Domain)"/>
    <property type="match status" value="1"/>
</dbReference>
<evidence type="ECO:0000256" key="3">
    <source>
        <dbReference type="ARBA" id="ARBA00004613"/>
    </source>
</evidence>
<organism evidence="16 17">
    <name type="scientific">Streptomyces hebeiensis</name>
    <dbReference type="NCBI Taxonomy" id="229486"/>
    <lineage>
        <taxon>Bacteria</taxon>
        <taxon>Bacillati</taxon>
        <taxon>Actinomycetota</taxon>
        <taxon>Actinomycetes</taxon>
        <taxon>Kitasatosporales</taxon>
        <taxon>Streptomycetaceae</taxon>
        <taxon>Streptomyces</taxon>
    </lineage>
</organism>
<evidence type="ECO:0000256" key="10">
    <source>
        <dbReference type="ARBA" id="ARBA00022801"/>
    </source>
</evidence>
<keyword evidence="11" id="KW-0862">Zinc</keyword>
<evidence type="ECO:0000256" key="15">
    <source>
        <dbReference type="SAM" id="SignalP"/>
    </source>
</evidence>
<evidence type="ECO:0000313" key="16">
    <source>
        <dbReference type="EMBL" id="GAA1191776.1"/>
    </source>
</evidence>
<evidence type="ECO:0000256" key="5">
    <source>
        <dbReference type="ARBA" id="ARBA00012325"/>
    </source>
</evidence>
<dbReference type="EC" id="3.4.24.77" evidence="5"/>
<protein>
    <recommendedName>
        <fullName evidence="6">Extracellular small neutral protease</fullName>
        <ecNumber evidence="5">3.4.24.77</ecNumber>
    </recommendedName>
    <alternativeName>
        <fullName evidence="14">Snapalysin</fullName>
    </alternativeName>
</protein>
<evidence type="ECO:0000313" key="17">
    <source>
        <dbReference type="Proteomes" id="UP001501371"/>
    </source>
</evidence>
<keyword evidence="7" id="KW-0964">Secreted</keyword>
<comment type="similarity">
    <text evidence="4">Belongs to the peptidase M7 family.</text>
</comment>
<dbReference type="RefSeq" id="WP_344282587.1">
    <property type="nucleotide sequence ID" value="NZ_BAAAKV010000065.1"/>
</dbReference>
<name>A0ABN1V2K2_9ACTN</name>
<comment type="caution">
    <text evidence="16">The sequence shown here is derived from an EMBL/GenBank/DDBJ whole genome shotgun (WGS) entry which is preliminary data.</text>
</comment>
<evidence type="ECO:0000256" key="13">
    <source>
        <dbReference type="ARBA" id="ARBA00023157"/>
    </source>
</evidence>
<dbReference type="InterPro" id="IPR024079">
    <property type="entry name" value="MetalloPept_cat_dom_sf"/>
</dbReference>
<evidence type="ECO:0000256" key="14">
    <source>
        <dbReference type="ARBA" id="ARBA00029927"/>
    </source>
</evidence>
<feature type="chain" id="PRO_5045514180" description="Extracellular small neutral protease" evidence="15">
    <location>
        <begin position="28"/>
        <end position="207"/>
    </location>
</feature>
<evidence type="ECO:0000256" key="4">
    <source>
        <dbReference type="ARBA" id="ARBA00006571"/>
    </source>
</evidence>
<dbReference type="SUPFAM" id="SSF55486">
    <property type="entry name" value="Metalloproteases ('zincins'), catalytic domain"/>
    <property type="match status" value="1"/>
</dbReference>
<feature type="signal peptide" evidence="15">
    <location>
        <begin position="1"/>
        <end position="27"/>
    </location>
</feature>
<evidence type="ECO:0000256" key="12">
    <source>
        <dbReference type="ARBA" id="ARBA00023049"/>
    </source>
</evidence>
<evidence type="ECO:0000256" key="2">
    <source>
        <dbReference type="ARBA" id="ARBA00001947"/>
    </source>
</evidence>
<keyword evidence="8" id="KW-0645">Protease</keyword>
<evidence type="ECO:0000256" key="1">
    <source>
        <dbReference type="ARBA" id="ARBA00000612"/>
    </source>
</evidence>
<keyword evidence="12 16" id="KW-0482">Metalloprotease</keyword>
<dbReference type="Proteomes" id="UP001501371">
    <property type="component" value="Unassembled WGS sequence"/>
</dbReference>
<evidence type="ECO:0000256" key="6">
    <source>
        <dbReference type="ARBA" id="ARBA00019129"/>
    </source>
</evidence>